<evidence type="ECO:0000313" key="5">
    <source>
        <dbReference type="EMBL" id="MDN4606646.1"/>
    </source>
</evidence>
<dbReference type="PROSITE" id="PS50949">
    <property type="entry name" value="HTH_GNTR"/>
    <property type="match status" value="1"/>
</dbReference>
<accession>A0ABT8JPZ8</accession>
<reference evidence="5" key="1">
    <citation type="submission" date="2023-03" db="EMBL/GenBank/DDBJ databases">
        <title>MT1 and MT2 Draft Genomes of Novel Species.</title>
        <authorList>
            <person name="Venkateswaran K."/>
        </authorList>
    </citation>
    <scope>NUCLEOTIDE SEQUENCE</scope>
    <source>
        <strain evidence="5">F6_3S_P_2</strain>
    </source>
</reference>
<gene>
    <name evidence="5" type="ORF">P5G49_04045</name>
</gene>
<dbReference type="InterPro" id="IPR036390">
    <property type="entry name" value="WH_DNA-bd_sf"/>
</dbReference>
<dbReference type="Proteomes" id="UP001175097">
    <property type="component" value="Unassembled WGS sequence"/>
</dbReference>
<dbReference type="PANTHER" id="PTHR38445:SF9">
    <property type="entry name" value="HTH-TYPE TRANSCRIPTIONAL REPRESSOR YTRA"/>
    <property type="match status" value="1"/>
</dbReference>
<name>A0ABT8JPZ8_9BACL</name>
<evidence type="ECO:0000313" key="6">
    <source>
        <dbReference type="Proteomes" id="UP001175097"/>
    </source>
</evidence>
<organism evidence="5 6">
    <name type="scientific">Sporosarcina highlanderae</name>
    <dbReference type="NCBI Taxonomy" id="3035916"/>
    <lineage>
        <taxon>Bacteria</taxon>
        <taxon>Bacillati</taxon>
        <taxon>Bacillota</taxon>
        <taxon>Bacilli</taxon>
        <taxon>Bacillales</taxon>
        <taxon>Caryophanaceae</taxon>
        <taxon>Sporosarcina</taxon>
    </lineage>
</organism>
<dbReference type="InterPro" id="IPR000524">
    <property type="entry name" value="Tscrpt_reg_HTH_GntR"/>
</dbReference>
<feature type="domain" description="HTH gntR-type" evidence="4">
    <location>
        <begin position="9"/>
        <end position="77"/>
    </location>
</feature>
<sequence length="122" mass="13876">MSIDFLPDKPIYQQLIDRILGDIMRGTLAAGEKLPSVREYAVEVGVNANTMQRVYKELEQMEITETRRGQGSFVTEDQEKITALRNEMKEQLITTFLQNVAAFGFTTDEIVKCLQERGADND</sequence>
<keyword evidence="1" id="KW-0805">Transcription regulation</keyword>
<dbReference type="SMART" id="SM00345">
    <property type="entry name" value="HTH_GNTR"/>
    <property type="match status" value="1"/>
</dbReference>
<keyword evidence="6" id="KW-1185">Reference proteome</keyword>
<keyword evidence="2" id="KW-0238">DNA-binding</keyword>
<evidence type="ECO:0000256" key="1">
    <source>
        <dbReference type="ARBA" id="ARBA00023015"/>
    </source>
</evidence>
<comment type="caution">
    <text evidence="5">The sequence shown here is derived from an EMBL/GenBank/DDBJ whole genome shotgun (WGS) entry which is preliminary data.</text>
</comment>
<dbReference type="PANTHER" id="PTHR38445">
    <property type="entry name" value="HTH-TYPE TRANSCRIPTIONAL REPRESSOR YTRA"/>
    <property type="match status" value="1"/>
</dbReference>
<dbReference type="Pfam" id="PF00392">
    <property type="entry name" value="GntR"/>
    <property type="match status" value="1"/>
</dbReference>
<protein>
    <submittedName>
        <fullName evidence="5">GntR family transcriptional regulator</fullName>
    </submittedName>
</protein>
<dbReference type="Gene3D" id="1.10.10.10">
    <property type="entry name" value="Winged helix-like DNA-binding domain superfamily/Winged helix DNA-binding domain"/>
    <property type="match status" value="1"/>
</dbReference>
<dbReference type="CDD" id="cd07377">
    <property type="entry name" value="WHTH_GntR"/>
    <property type="match status" value="1"/>
</dbReference>
<evidence type="ECO:0000256" key="2">
    <source>
        <dbReference type="ARBA" id="ARBA00023125"/>
    </source>
</evidence>
<dbReference type="InterPro" id="IPR036388">
    <property type="entry name" value="WH-like_DNA-bd_sf"/>
</dbReference>
<dbReference type="RefSeq" id="WP_301242170.1">
    <property type="nucleotide sequence ID" value="NZ_JAROCC010000002.1"/>
</dbReference>
<proteinExistence type="predicted"/>
<dbReference type="EMBL" id="JAROCC010000002">
    <property type="protein sequence ID" value="MDN4606646.1"/>
    <property type="molecule type" value="Genomic_DNA"/>
</dbReference>
<dbReference type="SUPFAM" id="SSF46785">
    <property type="entry name" value="Winged helix' DNA-binding domain"/>
    <property type="match status" value="1"/>
</dbReference>
<evidence type="ECO:0000259" key="4">
    <source>
        <dbReference type="PROSITE" id="PS50949"/>
    </source>
</evidence>
<keyword evidence="3" id="KW-0804">Transcription</keyword>
<evidence type="ECO:0000256" key="3">
    <source>
        <dbReference type="ARBA" id="ARBA00023163"/>
    </source>
</evidence>